<keyword evidence="3" id="KW-1185">Reference proteome</keyword>
<feature type="region of interest" description="Disordered" evidence="1">
    <location>
        <begin position="191"/>
        <end position="231"/>
    </location>
</feature>
<reference evidence="2 3" key="1">
    <citation type="journal article" date="2016" name="Mol. Biol. Evol.">
        <title>Comparative Genomics of Early-Diverging Mushroom-Forming Fungi Provides Insights into the Origins of Lignocellulose Decay Capabilities.</title>
        <authorList>
            <person name="Nagy L.G."/>
            <person name="Riley R."/>
            <person name="Tritt A."/>
            <person name="Adam C."/>
            <person name="Daum C."/>
            <person name="Floudas D."/>
            <person name="Sun H."/>
            <person name="Yadav J.S."/>
            <person name="Pangilinan J."/>
            <person name="Larsson K.H."/>
            <person name="Matsuura K."/>
            <person name="Barry K."/>
            <person name="Labutti K."/>
            <person name="Kuo R."/>
            <person name="Ohm R.A."/>
            <person name="Bhattacharya S.S."/>
            <person name="Shirouzu T."/>
            <person name="Yoshinaga Y."/>
            <person name="Martin F.M."/>
            <person name="Grigoriev I.V."/>
            <person name="Hibbett D.S."/>
        </authorList>
    </citation>
    <scope>NUCLEOTIDE SEQUENCE [LARGE SCALE GENOMIC DNA]</scope>
    <source>
        <strain evidence="2 3">HHB9708</strain>
    </source>
</reference>
<dbReference type="AlphaFoldDB" id="A0A164ZP12"/>
<evidence type="ECO:0000313" key="2">
    <source>
        <dbReference type="EMBL" id="KZS97902.1"/>
    </source>
</evidence>
<evidence type="ECO:0000256" key="1">
    <source>
        <dbReference type="SAM" id="MobiDB-lite"/>
    </source>
</evidence>
<feature type="compositionally biased region" description="Acidic residues" evidence="1">
    <location>
        <begin position="195"/>
        <end position="218"/>
    </location>
</feature>
<evidence type="ECO:0000313" key="3">
    <source>
        <dbReference type="Proteomes" id="UP000076722"/>
    </source>
</evidence>
<accession>A0A164ZP12</accession>
<sequence length="255" mass="28860">MSSQRRQTVPKGFLKPAKPKFDVKAMSTRQLQDHWRRNANVLVTAPNSPNATLMSRLQSEQKAIEARLLELVGVQEIQVMMQSMSVADGSNMEGPSSRAYIAPEESSTVSVKRRIIAGFSQSEETMYKNGSTTTTALGLQEAMDIESKAHQAEREKIQKERERGRKVMPSSSDALTYQEREERIWAFMNYKPTDSDLEDEDEDDEDDDPATWFDDDQDDGVKGQNIVDPDMPDDLAELIRVDHSRVPGYYPSSYS</sequence>
<gene>
    <name evidence="2" type="ORF">SISNIDRAFT_200138</name>
</gene>
<protein>
    <submittedName>
        <fullName evidence="2">Uncharacterized protein</fullName>
    </submittedName>
</protein>
<dbReference type="EMBL" id="KV419396">
    <property type="protein sequence ID" value="KZS97902.1"/>
    <property type="molecule type" value="Genomic_DNA"/>
</dbReference>
<dbReference type="OrthoDB" id="68090at2759"/>
<name>A0A164ZP12_9AGAM</name>
<feature type="region of interest" description="Disordered" evidence="1">
    <location>
        <begin position="147"/>
        <end position="175"/>
    </location>
</feature>
<dbReference type="Proteomes" id="UP000076722">
    <property type="component" value="Unassembled WGS sequence"/>
</dbReference>
<organism evidence="2 3">
    <name type="scientific">Sistotremastrum niveocremeum HHB9708</name>
    <dbReference type="NCBI Taxonomy" id="1314777"/>
    <lineage>
        <taxon>Eukaryota</taxon>
        <taxon>Fungi</taxon>
        <taxon>Dikarya</taxon>
        <taxon>Basidiomycota</taxon>
        <taxon>Agaricomycotina</taxon>
        <taxon>Agaricomycetes</taxon>
        <taxon>Sistotremastrales</taxon>
        <taxon>Sistotremastraceae</taxon>
        <taxon>Sertulicium</taxon>
        <taxon>Sertulicium niveocremeum</taxon>
    </lineage>
</organism>
<feature type="compositionally biased region" description="Basic and acidic residues" evidence="1">
    <location>
        <begin position="147"/>
        <end position="165"/>
    </location>
</feature>
<dbReference type="STRING" id="1314777.A0A164ZP12"/>
<proteinExistence type="predicted"/>